<gene>
    <name evidence="2" type="ORF">PIB30_021892</name>
</gene>
<dbReference type="Pfam" id="PF02721">
    <property type="entry name" value="DUF223"/>
    <property type="match status" value="1"/>
</dbReference>
<comment type="caution">
    <text evidence="2">The sequence shown here is derived from an EMBL/GenBank/DDBJ whole genome shotgun (WGS) entry which is preliminary data.</text>
</comment>
<organism evidence="2 3">
    <name type="scientific">Stylosanthes scabra</name>
    <dbReference type="NCBI Taxonomy" id="79078"/>
    <lineage>
        <taxon>Eukaryota</taxon>
        <taxon>Viridiplantae</taxon>
        <taxon>Streptophyta</taxon>
        <taxon>Embryophyta</taxon>
        <taxon>Tracheophyta</taxon>
        <taxon>Spermatophyta</taxon>
        <taxon>Magnoliopsida</taxon>
        <taxon>eudicotyledons</taxon>
        <taxon>Gunneridae</taxon>
        <taxon>Pentapetalae</taxon>
        <taxon>rosids</taxon>
        <taxon>fabids</taxon>
        <taxon>Fabales</taxon>
        <taxon>Fabaceae</taxon>
        <taxon>Papilionoideae</taxon>
        <taxon>50 kb inversion clade</taxon>
        <taxon>dalbergioids sensu lato</taxon>
        <taxon>Dalbergieae</taxon>
        <taxon>Pterocarpus clade</taxon>
        <taxon>Stylosanthes</taxon>
    </lineage>
</organism>
<dbReference type="Proteomes" id="UP001341840">
    <property type="component" value="Unassembled WGS sequence"/>
</dbReference>
<protein>
    <recommendedName>
        <fullName evidence="1">Replication protein A 70 kDa DNA-binding subunit B/D first OB fold domain-containing protein</fullName>
    </recommendedName>
</protein>
<dbReference type="EMBL" id="JASCZI010060488">
    <property type="protein sequence ID" value="MED6132765.1"/>
    <property type="molecule type" value="Genomic_DNA"/>
</dbReference>
<accession>A0ABU6S960</accession>
<dbReference type="SUPFAM" id="SSF50249">
    <property type="entry name" value="Nucleic acid-binding proteins"/>
    <property type="match status" value="1"/>
</dbReference>
<proteinExistence type="predicted"/>
<sequence>MALSGRCSLQDFKVEPQCVCHQAMGGFNQTQSKEIWYIEMILQDSKGDRLHAILPRSLIKRWGQVLKEFHMFNMRWFVVIESRAVSRTTEFDLYLTISNRTRVTPVVNSSFPLEALRVKPINELLEAERIDDTELFDIVALVVGTWEGGPNGNADKN</sequence>
<dbReference type="InterPro" id="IPR012340">
    <property type="entry name" value="NA-bd_OB-fold"/>
</dbReference>
<reference evidence="2 3" key="1">
    <citation type="journal article" date="2023" name="Plants (Basel)">
        <title>Bridging the Gap: Combining Genomics and Transcriptomics Approaches to Understand Stylosanthes scabra, an Orphan Legume from the Brazilian Caatinga.</title>
        <authorList>
            <person name="Ferreira-Neto J.R.C."/>
            <person name="da Silva M.D."/>
            <person name="Binneck E."/>
            <person name="de Melo N.F."/>
            <person name="da Silva R.H."/>
            <person name="de Melo A.L.T.M."/>
            <person name="Pandolfi V."/>
            <person name="Bustamante F.O."/>
            <person name="Brasileiro-Vidal A.C."/>
            <person name="Benko-Iseppon A.M."/>
        </authorList>
    </citation>
    <scope>NUCLEOTIDE SEQUENCE [LARGE SCALE GENOMIC DNA]</scope>
    <source>
        <tissue evidence="2">Leaves</tissue>
    </source>
</reference>
<evidence type="ECO:0000313" key="3">
    <source>
        <dbReference type="Proteomes" id="UP001341840"/>
    </source>
</evidence>
<evidence type="ECO:0000313" key="2">
    <source>
        <dbReference type="EMBL" id="MED6132765.1"/>
    </source>
</evidence>
<evidence type="ECO:0000259" key="1">
    <source>
        <dbReference type="Pfam" id="PF02721"/>
    </source>
</evidence>
<dbReference type="InterPro" id="IPR003871">
    <property type="entry name" value="RFA1B/D_OB_1st"/>
</dbReference>
<feature type="domain" description="Replication protein A 70 kDa DNA-binding subunit B/D first OB fold" evidence="1">
    <location>
        <begin position="19"/>
        <end position="105"/>
    </location>
</feature>
<keyword evidence="3" id="KW-1185">Reference proteome</keyword>
<dbReference type="Gene3D" id="2.40.50.140">
    <property type="entry name" value="Nucleic acid-binding proteins"/>
    <property type="match status" value="1"/>
</dbReference>
<name>A0ABU6S960_9FABA</name>